<feature type="region of interest" description="Disordered" evidence="4">
    <location>
        <begin position="560"/>
        <end position="586"/>
    </location>
</feature>
<accession>A0AAE1NDG2</accession>
<dbReference type="PRINTS" id="PR00019">
    <property type="entry name" value="LEURICHRPT"/>
</dbReference>
<evidence type="ECO:0000259" key="6">
    <source>
        <dbReference type="SMART" id="SM00082"/>
    </source>
</evidence>
<evidence type="ECO:0000256" key="3">
    <source>
        <dbReference type="ARBA" id="ARBA00022737"/>
    </source>
</evidence>
<gene>
    <name evidence="7" type="ORF">Pmani_039545</name>
</gene>
<evidence type="ECO:0000256" key="2">
    <source>
        <dbReference type="ARBA" id="ARBA00022729"/>
    </source>
</evidence>
<keyword evidence="8" id="KW-1185">Reference proteome</keyword>
<dbReference type="AlphaFoldDB" id="A0AAE1NDG2"/>
<keyword evidence="5" id="KW-1133">Transmembrane helix</keyword>
<keyword evidence="3" id="KW-0677">Repeat</keyword>
<name>A0AAE1NDG2_9EUCA</name>
<dbReference type="InterPro" id="IPR003591">
    <property type="entry name" value="Leu-rich_rpt_typical-subtyp"/>
</dbReference>
<keyword evidence="2" id="KW-0732">Signal</keyword>
<dbReference type="InterPro" id="IPR032675">
    <property type="entry name" value="LRR_dom_sf"/>
</dbReference>
<dbReference type="PANTHER" id="PTHR24366">
    <property type="entry name" value="IG(IMMUNOGLOBULIN) AND LRR(LEUCINE RICH REPEAT) DOMAINS"/>
    <property type="match status" value="1"/>
</dbReference>
<dbReference type="Gene3D" id="3.80.10.10">
    <property type="entry name" value="Ribonuclease Inhibitor"/>
    <property type="match status" value="3"/>
</dbReference>
<feature type="domain" description="LRRCT" evidence="6">
    <location>
        <begin position="404"/>
        <end position="464"/>
    </location>
</feature>
<keyword evidence="5" id="KW-0472">Membrane</keyword>
<feature type="transmembrane region" description="Helical" evidence="5">
    <location>
        <begin position="515"/>
        <end position="540"/>
    </location>
</feature>
<reference evidence="7" key="1">
    <citation type="submission" date="2023-11" db="EMBL/GenBank/DDBJ databases">
        <title>Genome assemblies of two species of porcelain crab, Petrolisthes cinctipes and Petrolisthes manimaculis (Anomura: Porcellanidae).</title>
        <authorList>
            <person name="Angst P."/>
        </authorList>
    </citation>
    <scope>NUCLEOTIDE SEQUENCE</scope>
    <source>
        <strain evidence="7">PB745_02</strain>
        <tissue evidence="7">Gill</tissue>
    </source>
</reference>
<evidence type="ECO:0000256" key="4">
    <source>
        <dbReference type="SAM" id="MobiDB-lite"/>
    </source>
</evidence>
<dbReference type="FunFam" id="3.80.10.10:FF:001360">
    <property type="entry name" value="Uncharacterized protein"/>
    <property type="match status" value="1"/>
</dbReference>
<organism evidence="7 8">
    <name type="scientific">Petrolisthes manimaculis</name>
    <dbReference type="NCBI Taxonomy" id="1843537"/>
    <lineage>
        <taxon>Eukaryota</taxon>
        <taxon>Metazoa</taxon>
        <taxon>Ecdysozoa</taxon>
        <taxon>Arthropoda</taxon>
        <taxon>Crustacea</taxon>
        <taxon>Multicrustacea</taxon>
        <taxon>Malacostraca</taxon>
        <taxon>Eumalacostraca</taxon>
        <taxon>Eucarida</taxon>
        <taxon>Decapoda</taxon>
        <taxon>Pleocyemata</taxon>
        <taxon>Anomura</taxon>
        <taxon>Galatheoidea</taxon>
        <taxon>Porcellanidae</taxon>
        <taxon>Petrolisthes</taxon>
    </lineage>
</organism>
<dbReference type="InterPro" id="IPR000483">
    <property type="entry name" value="Cys-rich_flank_reg_C"/>
</dbReference>
<dbReference type="Pfam" id="PF00560">
    <property type="entry name" value="LRR_1"/>
    <property type="match status" value="1"/>
</dbReference>
<keyword evidence="5" id="KW-0812">Transmembrane</keyword>
<evidence type="ECO:0000313" key="7">
    <source>
        <dbReference type="EMBL" id="KAK4287382.1"/>
    </source>
</evidence>
<dbReference type="Proteomes" id="UP001292094">
    <property type="component" value="Unassembled WGS sequence"/>
</dbReference>
<keyword evidence="1" id="KW-0433">Leucine-rich repeat</keyword>
<dbReference type="Pfam" id="PF13855">
    <property type="entry name" value="LRR_8"/>
    <property type="match status" value="4"/>
</dbReference>
<dbReference type="SMART" id="SM00369">
    <property type="entry name" value="LRR_TYP"/>
    <property type="match status" value="12"/>
</dbReference>
<protein>
    <recommendedName>
        <fullName evidence="6">LRRCT domain-containing protein</fullName>
    </recommendedName>
</protein>
<dbReference type="PANTHER" id="PTHR24366:SF96">
    <property type="entry name" value="LEUCINE RICH REPEAT CONTAINING 53"/>
    <property type="match status" value="1"/>
</dbReference>
<dbReference type="SUPFAM" id="SSF52058">
    <property type="entry name" value="L domain-like"/>
    <property type="match status" value="1"/>
</dbReference>
<sequence length="618" mass="68289">MDGRGRRSVVCESGGMTDPIPVDKIGVETEVLIITAPPRRPNTLTLGPIFKGMRRLEEIHITHGNIPALGEHTFWGLQSLAVLNLTHNHIAALMDTNFQGADALRRLDLSHNMIESVPSAVFRYVRRLRTLTLAHNMVPKLVPRVFFGLTRLERLDLSYNPLGDLHPEQFADVPELQELLCGGCGLASLSGSLLQALPNLHTLDLRHNRLTQVPPGVATTFLPQLLTLNIDANLIRFVEQGVLAGSRVSTLHLAHNSITRIEPEAFTNSSLTFLDLSYNRLVTLDPDSIRDALEELQELHLSGNSLHMEQLMRVLPTARSLERLGLGDMGLMRLPSGLLYNLTNLRHLNVSSNYLSHFPTDALLNAPQLYSLDLSSNSFRGLDEDVVKAITSSNNLRKLQLEGNPWHCDLCHVGPLLSWLQGAPDQESGCDEPRVWTCLRCVGPPGVEGLELAMVPAGDLPSCPQELPAAAPSWHTPPALLEPTKQPMMPRTQLNHNPHHSEPGLSLTYLFQQHLHLVIIIACCVVLLFLVIVIAGVVAYSRHSAFYYTCEGQTISPEQELKDAKKKTKKTKKRGRESKNNNSRPDVTIATIDELVNIDGSQEILGDSVTPSHTQITT</sequence>
<evidence type="ECO:0000313" key="8">
    <source>
        <dbReference type="Proteomes" id="UP001292094"/>
    </source>
</evidence>
<dbReference type="PROSITE" id="PS51450">
    <property type="entry name" value="LRR"/>
    <property type="match status" value="4"/>
</dbReference>
<dbReference type="EMBL" id="JAWZYT010006889">
    <property type="protein sequence ID" value="KAK4287382.1"/>
    <property type="molecule type" value="Genomic_DNA"/>
</dbReference>
<feature type="compositionally biased region" description="Basic residues" evidence="4">
    <location>
        <begin position="564"/>
        <end position="576"/>
    </location>
</feature>
<dbReference type="InterPro" id="IPR001611">
    <property type="entry name" value="Leu-rich_rpt"/>
</dbReference>
<evidence type="ECO:0000256" key="1">
    <source>
        <dbReference type="ARBA" id="ARBA00022614"/>
    </source>
</evidence>
<proteinExistence type="predicted"/>
<evidence type="ECO:0000256" key="5">
    <source>
        <dbReference type="SAM" id="Phobius"/>
    </source>
</evidence>
<dbReference type="SMART" id="SM00082">
    <property type="entry name" value="LRRCT"/>
    <property type="match status" value="1"/>
</dbReference>
<comment type="caution">
    <text evidence="7">The sequence shown here is derived from an EMBL/GenBank/DDBJ whole genome shotgun (WGS) entry which is preliminary data.</text>
</comment>